<organism evidence="1 2">
    <name type="scientific">Rousettus aegyptiacus</name>
    <name type="common">Egyptian fruit bat</name>
    <name type="synonym">Pteropus aegyptiacus</name>
    <dbReference type="NCBI Taxonomy" id="9407"/>
    <lineage>
        <taxon>Eukaryota</taxon>
        <taxon>Metazoa</taxon>
        <taxon>Chordata</taxon>
        <taxon>Craniata</taxon>
        <taxon>Vertebrata</taxon>
        <taxon>Euteleostomi</taxon>
        <taxon>Mammalia</taxon>
        <taxon>Eutheria</taxon>
        <taxon>Laurasiatheria</taxon>
        <taxon>Chiroptera</taxon>
        <taxon>Yinpterochiroptera</taxon>
        <taxon>Pteropodoidea</taxon>
        <taxon>Pteropodidae</taxon>
        <taxon>Rousettinae</taxon>
        <taxon>Rousettus</taxon>
    </lineage>
</organism>
<keyword evidence="2" id="KW-1185">Reference proteome</keyword>
<accession>A0A7J8GB70</accession>
<name>A0A7J8GB70_ROUAE</name>
<gene>
    <name evidence="1" type="ORF">HJG63_011538</name>
</gene>
<reference evidence="1 2" key="1">
    <citation type="journal article" date="2020" name="Nature">
        <title>Six reference-quality genomes reveal evolution of bat adaptations.</title>
        <authorList>
            <person name="Jebb D."/>
            <person name="Huang Z."/>
            <person name="Pippel M."/>
            <person name="Hughes G.M."/>
            <person name="Lavrichenko K."/>
            <person name="Devanna P."/>
            <person name="Winkler S."/>
            <person name="Jermiin L.S."/>
            <person name="Skirmuntt E.C."/>
            <person name="Katzourakis A."/>
            <person name="Burkitt-Gray L."/>
            <person name="Ray D.A."/>
            <person name="Sullivan K.A.M."/>
            <person name="Roscito J.G."/>
            <person name="Kirilenko B.M."/>
            <person name="Davalos L.M."/>
            <person name="Corthals A.P."/>
            <person name="Power M.L."/>
            <person name="Jones G."/>
            <person name="Ransome R.D."/>
            <person name="Dechmann D.K.N."/>
            <person name="Locatelli A.G."/>
            <person name="Puechmaille S.J."/>
            <person name="Fedrigo O."/>
            <person name="Jarvis E.D."/>
            <person name="Hiller M."/>
            <person name="Vernes S.C."/>
            <person name="Myers E.W."/>
            <person name="Teeling E.C."/>
        </authorList>
    </citation>
    <scope>NUCLEOTIDE SEQUENCE [LARGE SCALE GENOMIC DNA]</scope>
    <source>
        <strain evidence="1">MRouAeg1</strain>
        <tissue evidence="1">Muscle</tissue>
    </source>
</reference>
<comment type="caution">
    <text evidence="1">The sequence shown here is derived from an EMBL/GenBank/DDBJ whole genome shotgun (WGS) entry which is preliminary data.</text>
</comment>
<evidence type="ECO:0000313" key="2">
    <source>
        <dbReference type="Proteomes" id="UP000593571"/>
    </source>
</evidence>
<evidence type="ECO:0000313" key="1">
    <source>
        <dbReference type="EMBL" id="KAF6456905.1"/>
    </source>
</evidence>
<proteinExistence type="predicted"/>
<dbReference type="EMBL" id="JACASE010000006">
    <property type="protein sequence ID" value="KAF6456905.1"/>
    <property type="molecule type" value="Genomic_DNA"/>
</dbReference>
<dbReference type="Proteomes" id="UP000593571">
    <property type="component" value="Unassembled WGS sequence"/>
</dbReference>
<protein>
    <submittedName>
        <fullName evidence="1">Uncharacterized protein</fullName>
    </submittedName>
</protein>
<dbReference type="AlphaFoldDB" id="A0A7J8GB70"/>
<sequence>MVIDITETCEQAGIFVGCLESDESPGRNWHLEPLSTRVCRSKILWGHVRPCRAWVAAPWDSSPHLCLVRQHASLRSLRSLEEPWRACCLEQELRTEPSKAFFLTFTIINSERYLVLLLNYLF</sequence>